<accession>A0A6A6EDJ9</accession>
<evidence type="ECO:0000256" key="1">
    <source>
        <dbReference type="ARBA" id="ARBA00022737"/>
    </source>
</evidence>
<evidence type="ECO:0000313" key="3">
    <source>
        <dbReference type="EMBL" id="KAF2189303.1"/>
    </source>
</evidence>
<gene>
    <name evidence="3" type="ORF">K469DRAFT_563901</name>
</gene>
<keyword evidence="1" id="KW-0677">Repeat</keyword>
<keyword evidence="4" id="KW-1185">Reference proteome</keyword>
<dbReference type="OrthoDB" id="443402at2759"/>
<dbReference type="InterPro" id="IPR027417">
    <property type="entry name" value="P-loop_NTPase"/>
</dbReference>
<organism evidence="3 4">
    <name type="scientific">Zopfia rhizophila CBS 207.26</name>
    <dbReference type="NCBI Taxonomy" id="1314779"/>
    <lineage>
        <taxon>Eukaryota</taxon>
        <taxon>Fungi</taxon>
        <taxon>Dikarya</taxon>
        <taxon>Ascomycota</taxon>
        <taxon>Pezizomycotina</taxon>
        <taxon>Dothideomycetes</taxon>
        <taxon>Dothideomycetes incertae sedis</taxon>
        <taxon>Zopfiaceae</taxon>
        <taxon>Zopfia</taxon>
    </lineage>
</organism>
<feature type="non-terminal residue" evidence="3">
    <location>
        <position position="363"/>
    </location>
</feature>
<feature type="domain" description="Nephrocystin 3-like N-terminal" evidence="2">
    <location>
        <begin position="62"/>
        <end position="245"/>
    </location>
</feature>
<dbReference type="Pfam" id="PF24883">
    <property type="entry name" value="NPHP3_N"/>
    <property type="match status" value="1"/>
</dbReference>
<reference evidence="3" key="1">
    <citation type="journal article" date="2020" name="Stud. Mycol.">
        <title>101 Dothideomycetes genomes: a test case for predicting lifestyles and emergence of pathogens.</title>
        <authorList>
            <person name="Haridas S."/>
            <person name="Albert R."/>
            <person name="Binder M."/>
            <person name="Bloem J."/>
            <person name="Labutti K."/>
            <person name="Salamov A."/>
            <person name="Andreopoulos B."/>
            <person name="Baker S."/>
            <person name="Barry K."/>
            <person name="Bills G."/>
            <person name="Bluhm B."/>
            <person name="Cannon C."/>
            <person name="Castanera R."/>
            <person name="Culley D."/>
            <person name="Daum C."/>
            <person name="Ezra D."/>
            <person name="Gonzalez J."/>
            <person name="Henrissat B."/>
            <person name="Kuo A."/>
            <person name="Liang C."/>
            <person name="Lipzen A."/>
            <person name="Lutzoni F."/>
            <person name="Magnuson J."/>
            <person name="Mondo S."/>
            <person name="Nolan M."/>
            <person name="Ohm R."/>
            <person name="Pangilinan J."/>
            <person name="Park H.-J."/>
            <person name="Ramirez L."/>
            <person name="Alfaro M."/>
            <person name="Sun H."/>
            <person name="Tritt A."/>
            <person name="Yoshinaga Y."/>
            <person name="Zwiers L.-H."/>
            <person name="Turgeon B."/>
            <person name="Goodwin S."/>
            <person name="Spatafora J."/>
            <person name="Crous P."/>
            <person name="Grigoriev I."/>
        </authorList>
    </citation>
    <scope>NUCLEOTIDE SEQUENCE</scope>
    <source>
        <strain evidence="3">CBS 207.26</strain>
    </source>
</reference>
<dbReference type="AlphaFoldDB" id="A0A6A6EDJ9"/>
<name>A0A6A6EDJ9_9PEZI</name>
<dbReference type="InterPro" id="IPR056884">
    <property type="entry name" value="NPHP3-like_N"/>
</dbReference>
<dbReference type="PANTHER" id="PTHR10039:SF5">
    <property type="entry name" value="NACHT DOMAIN-CONTAINING PROTEIN"/>
    <property type="match status" value="1"/>
</dbReference>
<dbReference type="PANTHER" id="PTHR10039">
    <property type="entry name" value="AMELOGENIN"/>
    <property type="match status" value="1"/>
</dbReference>
<dbReference type="Gene3D" id="3.40.50.300">
    <property type="entry name" value="P-loop containing nucleotide triphosphate hydrolases"/>
    <property type="match status" value="1"/>
</dbReference>
<dbReference type="SUPFAM" id="SSF52540">
    <property type="entry name" value="P-loop containing nucleoside triphosphate hydrolases"/>
    <property type="match status" value="1"/>
</dbReference>
<proteinExistence type="predicted"/>
<evidence type="ECO:0000259" key="2">
    <source>
        <dbReference type="Pfam" id="PF24883"/>
    </source>
</evidence>
<evidence type="ECO:0000313" key="4">
    <source>
        <dbReference type="Proteomes" id="UP000800200"/>
    </source>
</evidence>
<dbReference type="EMBL" id="ML994621">
    <property type="protein sequence ID" value="KAF2189303.1"/>
    <property type="molecule type" value="Genomic_DNA"/>
</dbReference>
<protein>
    <recommendedName>
        <fullName evidence="2">Nephrocystin 3-like N-terminal domain-containing protein</fullName>
    </recommendedName>
</protein>
<sequence>MTGGVIIDQHLLVNFVREWIATGNGREIQTRGRSSTKKIIESLAFSTMRAREDSIPQAYNKTFEWIFEEPTSVGVRWSSFREWLMSGSEGIYWVSGKAGAGKSTLLKFILHDPRLKSILSVGGDKVLNAGFFFNALGTSLDNSIEGCLRSLLYQYLELHPEMASLVFPRRWLSSVLVEDDVVLPPCSVQELIDGLMTLVAEMAPYSKMLAIIDGLDEFSGNHSELVTLLKTIEMAGNVKLCVSSRPWNVFMDAFHTSPRFMLQDLTRDDINIYVQGRLGNNIVLQPSAADHLADDITSRAAGCFLWVSLVLRSILEGLLEGDTISDLQATIDSLPTDLEHLFHSIWSRVNPRYRSQASLYLQI</sequence>
<dbReference type="Proteomes" id="UP000800200">
    <property type="component" value="Unassembled WGS sequence"/>
</dbReference>